<evidence type="ECO:0000313" key="5">
    <source>
        <dbReference type="EMBL" id="KAB2930704.1"/>
    </source>
</evidence>
<evidence type="ECO:0000259" key="4">
    <source>
        <dbReference type="PROSITE" id="PS50110"/>
    </source>
</evidence>
<dbReference type="InterPro" id="IPR058245">
    <property type="entry name" value="NreC/VraR/RcsB-like_REC"/>
</dbReference>
<evidence type="ECO:0000313" key="6">
    <source>
        <dbReference type="Proteomes" id="UP000460298"/>
    </source>
</evidence>
<gene>
    <name evidence="5" type="ORF">F9K24_15830</name>
</gene>
<proteinExistence type="predicted"/>
<dbReference type="InterPro" id="IPR011006">
    <property type="entry name" value="CheY-like_superfamily"/>
</dbReference>
<dbReference type="CDD" id="cd17535">
    <property type="entry name" value="REC_NarL-like"/>
    <property type="match status" value="1"/>
</dbReference>
<organism evidence="5 6">
    <name type="scientific">Leptonema illini</name>
    <dbReference type="NCBI Taxonomy" id="183"/>
    <lineage>
        <taxon>Bacteria</taxon>
        <taxon>Pseudomonadati</taxon>
        <taxon>Spirochaetota</taxon>
        <taxon>Spirochaetia</taxon>
        <taxon>Leptospirales</taxon>
        <taxon>Leptospiraceae</taxon>
        <taxon>Leptonema</taxon>
    </lineage>
</organism>
<dbReference type="Proteomes" id="UP000460298">
    <property type="component" value="Unassembled WGS sequence"/>
</dbReference>
<dbReference type="PANTHER" id="PTHR44591">
    <property type="entry name" value="STRESS RESPONSE REGULATOR PROTEIN 1"/>
    <property type="match status" value="1"/>
</dbReference>
<evidence type="ECO:0000256" key="2">
    <source>
        <dbReference type="ARBA" id="ARBA00023012"/>
    </source>
</evidence>
<keyword evidence="1 3" id="KW-0597">Phosphoprotein</keyword>
<evidence type="ECO:0000256" key="1">
    <source>
        <dbReference type="ARBA" id="ARBA00022553"/>
    </source>
</evidence>
<dbReference type="InterPro" id="IPR001789">
    <property type="entry name" value="Sig_transdc_resp-reg_receiver"/>
</dbReference>
<name>A0A833GZL8_9LEPT</name>
<dbReference type="InterPro" id="IPR050595">
    <property type="entry name" value="Bact_response_regulator"/>
</dbReference>
<evidence type="ECO:0000256" key="3">
    <source>
        <dbReference type="PROSITE-ProRule" id="PRU00169"/>
    </source>
</evidence>
<comment type="caution">
    <text evidence="5">The sequence shown here is derived from an EMBL/GenBank/DDBJ whole genome shotgun (WGS) entry which is preliminary data.</text>
</comment>
<dbReference type="SMART" id="SM00448">
    <property type="entry name" value="REC"/>
    <property type="match status" value="1"/>
</dbReference>
<dbReference type="GO" id="GO:0000160">
    <property type="term" value="P:phosphorelay signal transduction system"/>
    <property type="evidence" value="ECO:0007669"/>
    <property type="project" value="UniProtKB-KW"/>
</dbReference>
<dbReference type="PANTHER" id="PTHR44591:SF14">
    <property type="entry name" value="PROTEIN PILG"/>
    <property type="match status" value="1"/>
</dbReference>
<dbReference type="PROSITE" id="PS50110">
    <property type="entry name" value="RESPONSE_REGULATORY"/>
    <property type="match status" value="1"/>
</dbReference>
<protein>
    <submittedName>
        <fullName evidence="5">Response regulator</fullName>
    </submittedName>
</protein>
<dbReference type="SUPFAM" id="SSF52172">
    <property type="entry name" value="CheY-like"/>
    <property type="match status" value="1"/>
</dbReference>
<reference evidence="5 6" key="1">
    <citation type="submission" date="2019-10" db="EMBL/GenBank/DDBJ databases">
        <title>Extracellular Electron Transfer in a Candidatus Methanoperedens spp. Enrichment Culture.</title>
        <authorList>
            <person name="Berger S."/>
            <person name="Rangel Shaw D."/>
            <person name="Berben T."/>
            <person name="In 'T Zandt M."/>
            <person name="Frank J."/>
            <person name="Reimann J."/>
            <person name="Jetten M.S.M."/>
            <person name="Welte C.U."/>
        </authorList>
    </citation>
    <scope>NUCLEOTIDE SEQUENCE [LARGE SCALE GENOMIC DNA]</scope>
    <source>
        <strain evidence="5">SB12</strain>
    </source>
</reference>
<accession>A0A833GZL8</accession>
<feature type="modified residue" description="4-aspartylphosphate" evidence="3">
    <location>
        <position position="57"/>
    </location>
</feature>
<keyword evidence="2" id="KW-0902">Two-component regulatory system</keyword>
<dbReference type="Gene3D" id="3.40.50.2300">
    <property type="match status" value="1"/>
</dbReference>
<dbReference type="Pfam" id="PF00072">
    <property type="entry name" value="Response_reg"/>
    <property type="match status" value="1"/>
</dbReference>
<dbReference type="EMBL" id="WBUI01000018">
    <property type="protein sequence ID" value="KAB2930704.1"/>
    <property type="molecule type" value="Genomic_DNA"/>
</dbReference>
<dbReference type="AlphaFoldDB" id="A0A833GZL8"/>
<sequence length="124" mass="14018">MQAKFLICDDQKIRVQEIRQFLGANPKYTIVETFTNGREVADWVKRNPGKADVLILDIIMPVMDGYAAFFEIKQADPKLKVYFVSVENSPPLVKELAAQGAVGFSPKPLDRDKFVDKIKQIVGF</sequence>
<feature type="domain" description="Response regulatory" evidence="4">
    <location>
        <begin position="4"/>
        <end position="122"/>
    </location>
</feature>